<accession>A0A6I8VR77</accession>
<protein>
    <submittedName>
        <fullName evidence="3">Uncharacterized protein</fullName>
    </submittedName>
</protein>
<feature type="chain" id="PRO_5026213761" evidence="1">
    <location>
        <begin position="29"/>
        <end position="232"/>
    </location>
</feature>
<dbReference type="AlphaFoldDB" id="A0A6I8VR77"/>
<gene>
    <name evidence="3" type="primary">LOC117183543</name>
</gene>
<reference evidence="3" key="2">
    <citation type="submission" date="2025-08" db="UniProtKB">
        <authorList>
            <consortium name="RefSeq"/>
        </authorList>
    </citation>
    <scope>IDENTIFICATION</scope>
    <source>
        <strain evidence="3">MV-25-SWS-2005</strain>
        <tissue evidence="3">Whole body</tissue>
    </source>
</reference>
<evidence type="ECO:0000313" key="3">
    <source>
        <dbReference type="RefSeq" id="XP_033233576.1"/>
    </source>
</evidence>
<sequence length="232" mass="24443">MHFTKTRSCRSTMPLMLLLIVLTAGAWCASSSKPLEKRSLALDEASIPWAITSGPRALNGGAWNLGWPTWSGGHTSLGIGPTPNEVAHAISVAKQASANVLIAQQHLQAAKENVLNQQRIATERQTQAVILKQKSQAAAAIQRSEAIQQRLAASKAAVAHAAAHAAAAEIQKTEHEAAKLGHFTRNAHPGVGNPLSTIGSGNNNFSPSNVEAIGFGHWLSGSTAGKSVNNWY</sequence>
<keyword evidence="2" id="KW-1185">Reference proteome</keyword>
<proteinExistence type="predicted"/>
<dbReference type="Proteomes" id="UP000001819">
    <property type="component" value="Chromosome 3"/>
</dbReference>
<evidence type="ECO:0000256" key="1">
    <source>
        <dbReference type="SAM" id="SignalP"/>
    </source>
</evidence>
<name>A0A6I8VR77_DROPS</name>
<dbReference type="Bgee" id="FBgn0070388">
    <property type="expression patterns" value="Expressed in female reproductive system and 2 other cell types or tissues"/>
</dbReference>
<feature type="signal peptide" evidence="1">
    <location>
        <begin position="1"/>
        <end position="28"/>
    </location>
</feature>
<dbReference type="ExpressionAtlas" id="A0A6I8VR77">
    <property type="expression patterns" value="baseline"/>
</dbReference>
<dbReference type="RefSeq" id="XP_033233576.1">
    <property type="nucleotide sequence ID" value="XM_033377685.1"/>
</dbReference>
<organism evidence="2 3">
    <name type="scientific">Drosophila pseudoobscura pseudoobscura</name>
    <name type="common">Fruit fly</name>
    <dbReference type="NCBI Taxonomy" id="46245"/>
    <lineage>
        <taxon>Eukaryota</taxon>
        <taxon>Metazoa</taxon>
        <taxon>Ecdysozoa</taxon>
        <taxon>Arthropoda</taxon>
        <taxon>Hexapoda</taxon>
        <taxon>Insecta</taxon>
        <taxon>Pterygota</taxon>
        <taxon>Neoptera</taxon>
        <taxon>Endopterygota</taxon>
        <taxon>Diptera</taxon>
        <taxon>Brachycera</taxon>
        <taxon>Muscomorpha</taxon>
        <taxon>Ephydroidea</taxon>
        <taxon>Drosophilidae</taxon>
        <taxon>Drosophila</taxon>
        <taxon>Sophophora</taxon>
    </lineage>
</organism>
<dbReference type="KEGG" id="dpo:117183543"/>
<evidence type="ECO:0000313" key="2">
    <source>
        <dbReference type="Proteomes" id="UP000001819"/>
    </source>
</evidence>
<reference evidence="2" key="1">
    <citation type="submission" date="2024-06" db="UniProtKB">
        <authorList>
            <consortium name="RefSeq"/>
        </authorList>
    </citation>
    <scope>NUCLEOTIDE SEQUENCE [LARGE SCALE GENOMIC DNA]</scope>
    <source>
        <strain evidence="2">MV2-25</strain>
    </source>
</reference>
<keyword evidence="1" id="KW-0732">Signal</keyword>